<feature type="compositionally biased region" description="Acidic residues" evidence="1">
    <location>
        <begin position="140"/>
        <end position="149"/>
    </location>
</feature>
<reference evidence="2" key="1">
    <citation type="submission" date="2022-10" db="EMBL/GenBank/DDBJ databases">
        <authorList>
            <person name="Chen Y."/>
            <person name="Dougan E. K."/>
            <person name="Chan C."/>
            <person name="Rhodes N."/>
            <person name="Thang M."/>
        </authorList>
    </citation>
    <scope>NUCLEOTIDE SEQUENCE</scope>
</reference>
<feature type="compositionally biased region" description="Basic residues" evidence="1">
    <location>
        <begin position="123"/>
        <end position="136"/>
    </location>
</feature>
<feature type="compositionally biased region" description="Basic residues" evidence="1">
    <location>
        <begin position="154"/>
        <end position="165"/>
    </location>
</feature>
<dbReference type="EMBL" id="CAMXCT010006530">
    <property type="protein sequence ID" value="CAI4015413.1"/>
    <property type="molecule type" value="Genomic_DNA"/>
</dbReference>
<proteinExistence type="predicted"/>
<sequence length="382" mass="43272">MIRSYYFQQQLADVIKEELKHNFCWVSVEHEPRYAYMMGKGKGWGKDGSDGEDKDSPAIIEKVVSIITVRNSRDALGEKGARIRLLQHKVNSYFGFSDSFLELFIERKEREYDSDDSDGQLFRKGKGRGKGKRKGKGYNEEEVEEEAEEPSIPKKAKPPKPKMPIRRYEVPQDFGPEQWMECAKRCAQLSNLLKEKKTFGPVQMLLGDPLRYGLRLWREYNLRAAPRRDPVVPDPKPWAPVDTSEFADWGVPVPDDWGAPFAADWGDLPTDPPAASISLTEEEKLAARAKRFGASTAEKVTSSLLLKDFGSDEDVHLNNLDLSSASCADVIEKLKEVRCFPSNVEPVLVLLPSGKELEPDFQMSKIPAGESLKFMALTRKNW</sequence>
<dbReference type="EMBL" id="CAMXCT020006530">
    <property type="protein sequence ID" value="CAL1168788.1"/>
    <property type="molecule type" value="Genomic_DNA"/>
</dbReference>
<gene>
    <name evidence="2" type="ORF">C1SCF055_LOCUS40243</name>
</gene>
<comment type="caution">
    <text evidence="2">The sequence shown here is derived from an EMBL/GenBank/DDBJ whole genome shotgun (WGS) entry which is preliminary data.</text>
</comment>
<feature type="region of interest" description="Disordered" evidence="1">
    <location>
        <begin position="114"/>
        <end position="166"/>
    </location>
</feature>
<evidence type="ECO:0000313" key="3">
    <source>
        <dbReference type="EMBL" id="CAL1168788.1"/>
    </source>
</evidence>
<protein>
    <submittedName>
        <fullName evidence="2">Uncharacterized protein</fullName>
    </submittedName>
</protein>
<dbReference type="AlphaFoldDB" id="A0A9P1DSM8"/>
<evidence type="ECO:0000313" key="4">
    <source>
        <dbReference type="Proteomes" id="UP001152797"/>
    </source>
</evidence>
<keyword evidence="4" id="KW-1185">Reference proteome</keyword>
<dbReference type="EMBL" id="CAMXCT030006530">
    <property type="protein sequence ID" value="CAL4802725.1"/>
    <property type="molecule type" value="Genomic_DNA"/>
</dbReference>
<accession>A0A9P1DSM8</accession>
<reference evidence="3" key="2">
    <citation type="submission" date="2024-04" db="EMBL/GenBank/DDBJ databases">
        <authorList>
            <person name="Chen Y."/>
            <person name="Shah S."/>
            <person name="Dougan E. K."/>
            <person name="Thang M."/>
            <person name="Chan C."/>
        </authorList>
    </citation>
    <scope>NUCLEOTIDE SEQUENCE [LARGE SCALE GENOMIC DNA]</scope>
</reference>
<evidence type="ECO:0000256" key="1">
    <source>
        <dbReference type="SAM" id="MobiDB-lite"/>
    </source>
</evidence>
<name>A0A9P1DSM8_9DINO</name>
<dbReference type="OrthoDB" id="442617at2759"/>
<evidence type="ECO:0000313" key="2">
    <source>
        <dbReference type="EMBL" id="CAI4015413.1"/>
    </source>
</evidence>
<organism evidence="2">
    <name type="scientific">Cladocopium goreaui</name>
    <dbReference type="NCBI Taxonomy" id="2562237"/>
    <lineage>
        <taxon>Eukaryota</taxon>
        <taxon>Sar</taxon>
        <taxon>Alveolata</taxon>
        <taxon>Dinophyceae</taxon>
        <taxon>Suessiales</taxon>
        <taxon>Symbiodiniaceae</taxon>
        <taxon>Cladocopium</taxon>
    </lineage>
</organism>
<dbReference type="Proteomes" id="UP001152797">
    <property type="component" value="Unassembled WGS sequence"/>
</dbReference>